<protein>
    <submittedName>
        <fullName evidence="2">Uncharacterized protein</fullName>
    </submittedName>
</protein>
<evidence type="ECO:0000313" key="1">
    <source>
        <dbReference type="Proteomes" id="UP000887580"/>
    </source>
</evidence>
<evidence type="ECO:0000313" key="2">
    <source>
        <dbReference type="WBParaSite" id="PS1159_v2.g17628.t1"/>
    </source>
</evidence>
<organism evidence="1 2">
    <name type="scientific">Panagrolaimus sp. PS1159</name>
    <dbReference type="NCBI Taxonomy" id="55785"/>
    <lineage>
        <taxon>Eukaryota</taxon>
        <taxon>Metazoa</taxon>
        <taxon>Ecdysozoa</taxon>
        <taxon>Nematoda</taxon>
        <taxon>Chromadorea</taxon>
        <taxon>Rhabditida</taxon>
        <taxon>Tylenchina</taxon>
        <taxon>Panagrolaimomorpha</taxon>
        <taxon>Panagrolaimoidea</taxon>
        <taxon>Panagrolaimidae</taxon>
        <taxon>Panagrolaimus</taxon>
    </lineage>
</organism>
<proteinExistence type="predicted"/>
<reference evidence="2" key="1">
    <citation type="submission" date="2022-11" db="UniProtKB">
        <authorList>
            <consortium name="WormBaseParasite"/>
        </authorList>
    </citation>
    <scope>IDENTIFICATION</scope>
</reference>
<name>A0AC35FJV2_9BILA</name>
<dbReference type="WBParaSite" id="PS1159_v2.g17628.t1">
    <property type="protein sequence ID" value="PS1159_v2.g17628.t1"/>
    <property type="gene ID" value="PS1159_v2.g17628"/>
</dbReference>
<accession>A0AC35FJV2</accession>
<dbReference type="Proteomes" id="UP000887580">
    <property type="component" value="Unplaced"/>
</dbReference>
<sequence length="167" mass="19021">MAWKDIGDPNDPWAWRNKYTGEARTDYAELWIVIPLIVLLVLLALIAVIPIFIHAYCRSACPCPSFWSVFDNFLQVLHDYGRKNTTAGNNSYENPAFDPELGPKNETTNIKSGNRRPNQINDNPRLSHLRHSVRETKYKENSNSASVISRSKSCPPTRPSNVPRIKI</sequence>